<comment type="caution">
    <text evidence="2">The sequence shown here is derived from an EMBL/GenBank/DDBJ whole genome shotgun (WGS) entry which is preliminary data.</text>
</comment>
<name>A0ABU6VYK3_9FABA</name>
<dbReference type="EMBL" id="JASCZI010153075">
    <property type="protein sequence ID" value="MED6177038.1"/>
    <property type="molecule type" value="Genomic_DNA"/>
</dbReference>
<feature type="compositionally biased region" description="Low complexity" evidence="1">
    <location>
        <begin position="1"/>
        <end position="15"/>
    </location>
</feature>
<feature type="compositionally biased region" description="Polar residues" evidence="1">
    <location>
        <begin position="139"/>
        <end position="165"/>
    </location>
</feature>
<protein>
    <recommendedName>
        <fullName evidence="4">Gag protein</fullName>
    </recommendedName>
</protein>
<keyword evidence="3" id="KW-1185">Reference proteome</keyword>
<reference evidence="2 3" key="1">
    <citation type="journal article" date="2023" name="Plants (Basel)">
        <title>Bridging the Gap: Combining Genomics and Transcriptomics Approaches to Understand Stylosanthes scabra, an Orphan Legume from the Brazilian Caatinga.</title>
        <authorList>
            <person name="Ferreira-Neto J.R.C."/>
            <person name="da Silva M.D."/>
            <person name="Binneck E."/>
            <person name="de Melo N.F."/>
            <person name="da Silva R.H."/>
            <person name="de Melo A.L.T.M."/>
            <person name="Pandolfi V."/>
            <person name="Bustamante F.O."/>
            <person name="Brasileiro-Vidal A.C."/>
            <person name="Benko-Iseppon A.M."/>
        </authorList>
    </citation>
    <scope>NUCLEOTIDE SEQUENCE [LARGE SCALE GENOMIC DNA]</scope>
    <source>
        <tissue evidence="2">Leaves</tissue>
    </source>
</reference>
<feature type="region of interest" description="Disordered" evidence="1">
    <location>
        <begin position="108"/>
        <end position="165"/>
    </location>
</feature>
<feature type="compositionally biased region" description="Polar residues" evidence="1">
    <location>
        <begin position="19"/>
        <end position="29"/>
    </location>
</feature>
<evidence type="ECO:0008006" key="4">
    <source>
        <dbReference type="Google" id="ProtNLM"/>
    </source>
</evidence>
<proteinExistence type="predicted"/>
<evidence type="ECO:0000313" key="3">
    <source>
        <dbReference type="Proteomes" id="UP001341840"/>
    </source>
</evidence>
<evidence type="ECO:0000313" key="2">
    <source>
        <dbReference type="EMBL" id="MED6177038.1"/>
    </source>
</evidence>
<feature type="region of interest" description="Disordered" evidence="1">
    <location>
        <begin position="1"/>
        <end position="41"/>
    </location>
</feature>
<organism evidence="2 3">
    <name type="scientific">Stylosanthes scabra</name>
    <dbReference type="NCBI Taxonomy" id="79078"/>
    <lineage>
        <taxon>Eukaryota</taxon>
        <taxon>Viridiplantae</taxon>
        <taxon>Streptophyta</taxon>
        <taxon>Embryophyta</taxon>
        <taxon>Tracheophyta</taxon>
        <taxon>Spermatophyta</taxon>
        <taxon>Magnoliopsida</taxon>
        <taxon>eudicotyledons</taxon>
        <taxon>Gunneridae</taxon>
        <taxon>Pentapetalae</taxon>
        <taxon>rosids</taxon>
        <taxon>fabids</taxon>
        <taxon>Fabales</taxon>
        <taxon>Fabaceae</taxon>
        <taxon>Papilionoideae</taxon>
        <taxon>50 kb inversion clade</taxon>
        <taxon>dalbergioids sensu lato</taxon>
        <taxon>Dalbergieae</taxon>
        <taxon>Pterocarpus clade</taxon>
        <taxon>Stylosanthes</taxon>
    </lineage>
</organism>
<dbReference type="Proteomes" id="UP001341840">
    <property type="component" value="Unassembled WGS sequence"/>
</dbReference>
<sequence length="177" mass="19962">MAAAMRDTATATNRAVDQMNLNGNPNNNVSEDESDGGNGRPMTLATFLKVKPPEFKGIVNVTEADDWFQAMERSLQVQRVPAEQYVDFAELVNKCRLAEQCSRKWANARSTHREQPHRNFNKNLAPQGQNFKNNGQFQRRSPPTRNNFPQNITDRNNQHNFGKGSQQVPIGVTCSKC</sequence>
<accession>A0ABU6VYK3</accession>
<gene>
    <name evidence="2" type="ORF">PIB30_093968</name>
</gene>
<feature type="compositionally biased region" description="Low complexity" evidence="1">
    <location>
        <begin position="127"/>
        <end position="138"/>
    </location>
</feature>
<evidence type="ECO:0000256" key="1">
    <source>
        <dbReference type="SAM" id="MobiDB-lite"/>
    </source>
</evidence>